<keyword evidence="4" id="KW-0408">Iron</keyword>
<dbReference type="GO" id="GO:0006144">
    <property type="term" value="P:purine nucleobase metabolic process"/>
    <property type="evidence" value="ECO:0007669"/>
    <property type="project" value="InterPro"/>
</dbReference>
<dbReference type="InterPro" id="IPR002888">
    <property type="entry name" value="2Fe-2S-bd"/>
</dbReference>
<dbReference type="InterPro" id="IPR050033">
    <property type="entry name" value="XdhC_XDHase"/>
</dbReference>
<keyword evidence="8" id="KW-1185">Reference proteome</keyword>
<dbReference type="PANTHER" id="PTHR44379:SF8">
    <property type="entry name" value="XANTHINE DEHYDROGENASE IRON-SULFUR-BINDING SUBUNIT XDHC-RELATED"/>
    <property type="match status" value="1"/>
</dbReference>
<gene>
    <name evidence="7" type="ORF">SAMN02746065_11527</name>
</gene>
<keyword evidence="1" id="KW-0001">2Fe-2S</keyword>
<dbReference type="EMBL" id="FWXY01000015">
    <property type="protein sequence ID" value="SMC91917.1"/>
    <property type="molecule type" value="Genomic_DNA"/>
</dbReference>
<dbReference type="Pfam" id="PF01799">
    <property type="entry name" value="Fer2_2"/>
    <property type="match status" value="1"/>
</dbReference>
<dbReference type="InterPro" id="IPR051452">
    <property type="entry name" value="Diverse_Oxidoreductases"/>
</dbReference>
<dbReference type="Gene3D" id="1.10.150.120">
    <property type="entry name" value="[2Fe-2S]-binding domain"/>
    <property type="match status" value="1"/>
</dbReference>
<dbReference type="GO" id="GO:0046872">
    <property type="term" value="F:metal ion binding"/>
    <property type="evidence" value="ECO:0007669"/>
    <property type="project" value="UniProtKB-KW"/>
</dbReference>
<evidence type="ECO:0000259" key="6">
    <source>
        <dbReference type="PROSITE" id="PS51085"/>
    </source>
</evidence>
<evidence type="ECO:0000256" key="2">
    <source>
        <dbReference type="ARBA" id="ARBA00022723"/>
    </source>
</evidence>
<keyword evidence="3" id="KW-0560">Oxidoreductase</keyword>
<dbReference type="Gene3D" id="3.10.20.30">
    <property type="match status" value="1"/>
</dbReference>
<dbReference type="AlphaFoldDB" id="A0A1W2D2W6"/>
<sequence length="160" mass="17499">MTDGHFRQISFTINDRERRLRVDIRKSLAEVLREDLGLIGLKQGCGVGECGACSVMVDDVLVDSCIYLALWADGKQIRTVEGEARDGKPSKVQQAYVDEGAVQCGFCTPGFIMATTSFVEKCKGKNVSPGDIRKAHAGNLCRCTGYQNIFTAIEKSIESD</sequence>
<reference evidence="7 8" key="1">
    <citation type="submission" date="2017-04" db="EMBL/GenBank/DDBJ databases">
        <authorList>
            <person name="Afonso C.L."/>
            <person name="Miller P.J."/>
            <person name="Scott M.A."/>
            <person name="Spackman E."/>
            <person name="Goraichik I."/>
            <person name="Dimitrov K.M."/>
            <person name="Suarez D.L."/>
            <person name="Swayne D.E."/>
        </authorList>
    </citation>
    <scope>NUCLEOTIDE SEQUENCE [LARGE SCALE GENOMIC DNA]</scope>
    <source>
        <strain evidence="7 8">DSM 3385</strain>
    </source>
</reference>
<dbReference type="Proteomes" id="UP000192418">
    <property type="component" value="Unassembled WGS sequence"/>
</dbReference>
<proteinExistence type="predicted"/>
<organism evidence="7 8">
    <name type="scientific">Desulfocicer vacuolatum DSM 3385</name>
    <dbReference type="NCBI Taxonomy" id="1121400"/>
    <lineage>
        <taxon>Bacteria</taxon>
        <taxon>Pseudomonadati</taxon>
        <taxon>Thermodesulfobacteriota</taxon>
        <taxon>Desulfobacteria</taxon>
        <taxon>Desulfobacterales</taxon>
        <taxon>Desulfobacteraceae</taxon>
        <taxon>Desulfocicer</taxon>
    </lineage>
</organism>
<evidence type="ECO:0000256" key="4">
    <source>
        <dbReference type="ARBA" id="ARBA00023004"/>
    </source>
</evidence>
<keyword evidence="5" id="KW-0411">Iron-sulfur</keyword>
<dbReference type="NCBIfam" id="NF043084">
    <property type="entry name" value="XdhC_XDHase"/>
    <property type="match status" value="1"/>
</dbReference>
<keyword evidence="2" id="KW-0479">Metal-binding</keyword>
<feature type="domain" description="2Fe-2S ferredoxin-type" evidence="6">
    <location>
        <begin position="7"/>
        <end position="83"/>
    </location>
</feature>
<dbReference type="SUPFAM" id="SSF54292">
    <property type="entry name" value="2Fe-2S ferredoxin-like"/>
    <property type="match status" value="1"/>
</dbReference>
<name>A0A1W2D2W6_9BACT</name>
<dbReference type="STRING" id="1121400.SAMN02746065_11527"/>
<dbReference type="InterPro" id="IPR036010">
    <property type="entry name" value="2Fe-2S_ferredoxin-like_sf"/>
</dbReference>
<dbReference type="InterPro" id="IPR036884">
    <property type="entry name" value="2Fe-2S-bd_dom_sf"/>
</dbReference>
<evidence type="ECO:0000256" key="5">
    <source>
        <dbReference type="ARBA" id="ARBA00023014"/>
    </source>
</evidence>
<dbReference type="PANTHER" id="PTHR44379">
    <property type="entry name" value="OXIDOREDUCTASE WITH IRON-SULFUR SUBUNIT"/>
    <property type="match status" value="1"/>
</dbReference>
<dbReference type="PROSITE" id="PS51085">
    <property type="entry name" value="2FE2S_FER_2"/>
    <property type="match status" value="1"/>
</dbReference>
<dbReference type="PROSITE" id="PS00197">
    <property type="entry name" value="2FE2S_FER_1"/>
    <property type="match status" value="1"/>
</dbReference>
<dbReference type="CDD" id="cd00207">
    <property type="entry name" value="fer2"/>
    <property type="match status" value="1"/>
</dbReference>
<dbReference type="RefSeq" id="WP_084070009.1">
    <property type="nucleotide sequence ID" value="NZ_FWXY01000015.1"/>
</dbReference>
<dbReference type="InterPro" id="IPR006058">
    <property type="entry name" value="2Fe2S_fd_BS"/>
</dbReference>
<dbReference type="GO" id="GO:0051537">
    <property type="term" value="F:2 iron, 2 sulfur cluster binding"/>
    <property type="evidence" value="ECO:0007669"/>
    <property type="project" value="UniProtKB-KW"/>
</dbReference>
<protein>
    <submittedName>
        <fullName evidence="7">Carbon-monoxide dehydrogenase small subunit/xanthine dehydrogenase iron-sulfur-binding subunit</fullName>
    </submittedName>
</protein>
<dbReference type="Pfam" id="PF00111">
    <property type="entry name" value="Fer2"/>
    <property type="match status" value="1"/>
</dbReference>
<dbReference type="InterPro" id="IPR001041">
    <property type="entry name" value="2Fe-2S_ferredoxin-type"/>
</dbReference>
<dbReference type="OrthoDB" id="9775084at2"/>
<dbReference type="GO" id="GO:0004854">
    <property type="term" value="F:xanthine dehydrogenase activity"/>
    <property type="evidence" value="ECO:0007669"/>
    <property type="project" value="InterPro"/>
</dbReference>
<accession>A0A1W2D2W6</accession>
<evidence type="ECO:0000256" key="3">
    <source>
        <dbReference type="ARBA" id="ARBA00023002"/>
    </source>
</evidence>
<evidence type="ECO:0000256" key="1">
    <source>
        <dbReference type="ARBA" id="ARBA00022714"/>
    </source>
</evidence>
<evidence type="ECO:0000313" key="7">
    <source>
        <dbReference type="EMBL" id="SMC91917.1"/>
    </source>
</evidence>
<evidence type="ECO:0000313" key="8">
    <source>
        <dbReference type="Proteomes" id="UP000192418"/>
    </source>
</evidence>
<dbReference type="InterPro" id="IPR012675">
    <property type="entry name" value="Beta-grasp_dom_sf"/>
</dbReference>
<dbReference type="SUPFAM" id="SSF47741">
    <property type="entry name" value="CO dehydrogenase ISP C-domain like"/>
    <property type="match status" value="1"/>
</dbReference>